<feature type="transmembrane region" description="Helical" evidence="2">
    <location>
        <begin position="219"/>
        <end position="237"/>
    </location>
</feature>
<reference evidence="3" key="1">
    <citation type="submission" date="2024-04" db="EMBL/GenBank/DDBJ databases">
        <authorList>
            <consortium name="Molecular Ecology Group"/>
        </authorList>
    </citation>
    <scope>NUCLEOTIDE SEQUENCE</scope>
</reference>
<feature type="region of interest" description="Disordered" evidence="1">
    <location>
        <begin position="25"/>
        <end position="46"/>
    </location>
</feature>
<feature type="transmembrane region" description="Helical" evidence="2">
    <location>
        <begin position="193"/>
        <end position="213"/>
    </location>
</feature>
<gene>
    <name evidence="3" type="ORF">LPLAT_LOCUS12502</name>
</gene>
<keyword evidence="2" id="KW-1133">Transmembrane helix</keyword>
<keyword evidence="4" id="KW-1185">Reference proteome</keyword>
<evidence type="ECO:0000313" key="4">
    <source>
        <dbReference type="Proteomes" id="UP001497644"/>
    </source>
</evidence>
<proteinExistence type="predicted"/>
<keyword evidence="2" id="KW-0472">Membrane</keyword>
<sequence>MTDPPRHTCRGRPMICPGSCNPLRAHHQHHHHHHHRHRRQKYDTTSVTTSRKNISFLPDEFTPTLLKSLKSDTPVTSAISTDESISRTSSFARIALIKVSSAPKTPRPEETDIPAIMRKILSQRKLEMLGEPSTSEPPFLRKIDSIVPTRTISQPKETIMRIAAYRAPRTLKDVKCIVTKRLNGLTSKAVSSLFLYLIIFIIYAGFHVLLAVITWRTSAYQFFVSSQICGIIAFLMWRMTGTILI</sequence>
<accession>A0AAV2P5Q1</accession>
<evidence type="ECO:0000256" key="1">
    <source>
        <dbReference type="SAM" id="MobiDB-lite"/>
    </source>
</evidence>
<dbReference type="AlphaFoldDB" id="A0AAV2P5Q1"/>
<name>A0AAV2P5Q1_9HYME</name>
<evidence type="ECO:0000313" key="3">
    <source>
        <dbReference type="EMBL" id="CAL1687271.1"/>
    </source>
</evidence>
<protein>
    <submittedName>
        <fullName evidence="3">Uncharacterized protein</fullName>
    </submittedName>
</protein>
<feature type="compositionally biased region" description="Basic residues" evidence="1">
    <location>
        <begin position="25"/>
        <end position="40"/>
    </location>
</feature>
<evidence type="ECO:0000256" key="2">
    <source>
        <dbReference type="SAM" id="Phobius"/>
    </source>
</evidence>
<dbReference type="EMBL" id="OZ034830">
    <property type="protein sequence ID" value="CAL1687271.1"/>
    <property type="molecule type" value="Genomic_DNA"/>
</dbReference>
<organism evidence="3 4">
    <name type="scientific">Lasius platythorax</name>
    <dbReference type="NCBI Taxonomy" id="488582"/>
    <lineage>
        <taxon>Eukaryota</taxon>
        <taxon>Metazoa</taxon>
        <taxon>Ecdysozoa</taxon>
        <taxon>Arthropoda</taxon>
        <taxon>Hexapoda</taxon>
        <taxon>Insecta</taxon>
        <taxon>Pterygota</taxon>
        <taxon>Neoptera</taxon>
        <taxon>Endopterygota</taxon>
        <taxon>Hymenoptera</taxon>
        <taxon>Apocrita</taxon>
        <taxon>Aculeata</taxon>
        <taxon>Formicoidea</taxon>
        <taxon>Formicidae</taxon>
        <taxon>Formicinae</taxon>
        <taxon>Lasius</taxon>
        <taxon>Lasius</taxon>
    </lineage>
</organism>
<dbReference type="Proteomes" id="UP001497644">
    <property type="component" value="Chromosome 7"/>
</dbReference>
<keyword evidence="2" id="KW-0812">Transmembrane</keyword>